<name>A0A2Z7DJS6_9LAMI</name>
<evidence type="ECO:0000313" key="1">
    <source>
        <dbReference type="EMBL" id="KZV58369.1"/>
    </source>
</evidence>
<gene>
    <name evidence="1" type="ORF">F511_15156</name>
</gene>
<accession>A0A2Z7DJS6</accession>
<dbReference type="Proteomes" id="UP000250235">
    <property type="component" value="Unassembled WGS sequence"/>
</dbReference>
<keyword evidence="2" id="KW-1185">Reference proteome</keyword>
<dbReference type="EMBL" id="KQ986784">
    <property type="protein sequence ID" value="KZV58369.1"/>
    <property type="molecule type" value="Genomic_DNA"/>
</dbReference>
<proteinExistence type="predicted"/>
<organism evidence="1 2">
    <name type="scientific">Dorcoceras hygrometricum</name>
    <dbReference type="NCBI Taxonomy" id="472368"/>
    <lineage>
        <taxon>Eukaryota</taxon>
        <taxon>Viridiplantae</taxon>
        <taxon>Streptophyta</taxon>
        <taxon>Embryophyta</taxon>
        <taxon>Tracheophyta</taxon>
        <taxon>Spermatophyta</taxon>
        <taxon>Magnoliopsida</taxon>
        <taxon>eudicotyledons</taxon>
        <taxon>Gunneridae</taxon>
        <taxon>Pentapetalae</taxon>
        <taxon>asterids</taxon>
        <taxon>lamiids</taxon>
        <taxon>Lamiales</taxon>
        <taxon>Gesneriaceae</taxon>
        <taxon>Didymocarpoideae</taxon>
        <taxon>Trichosporeae</taxon>
        <taxon>Loxocarpinae</taxon>
        <taxon>Dorcoceras</taxon>
    </lineage>
</organism>
<reference evidence="1 2" key="1">
    <citation type="journal article" date="2015" name="Proc. Natl. Acad. Sci. U.S.A.">
        <title>The resurrection genome of Boea hygrometrica: A blueprint for survival of dehydration.</title>
        <authorList>
            <person name="Xiao L."/>
            <person name="Yang G."/>
            <person name="Zhang L."/>
            <person name="Yang X."/>
            <person name="Zhao S."/>
            <person name="Ji Z."/>
            <person name="Zhou Q."/>
            <person name="Hu M."/>
            <person name="Wang Y."/>
            <person name="Chen M."/>
            <person name="Xu Y."/>
            <person name="Jin H."/>
            <person name="Xiao X."/>
            <person name="Hu G."/>
            <person name="Bao F."/>
            <person name="Hu Y."/>
            <person name="Wan P."/>
            <person name="Li L."/>
            <person name="Deng X."/>
            <person name="Kuang T."/>
            <person name="Xiang C."/>
            <person name="Zhu J.K."/>
            <person name="Oliver M.J."/>
            <person name="He Y."/>
        </authorList>
    </citation>
    <scope>NUCLEOTIDE SEQUENCE [LARGE SCALE GENOMIC DNA]</scope>
    <source>
        <strain evidence="2">cv. XS01</strain>
    </source>
</reference>
<protein>
    <submittedName>
        <fullName evidence="1">Uncharacterized protein</fullName>
    </submittedName>
</protein>
<sequence>MASRQLTQTTSFRIRNSYYQQLGIQSQEQSNAYHFSLCWYQSQHRNAALQLTTKRRRSTDVIIQSQHLAKYQSQATMLHQSQDTKHNQPQATVTLTSVDSYRSKPADTLTSLTPQNDIKDVKKYAAICLWNFGAESPTSPRLLHGKDPLEDLITTASAATRSDIPAPAHTWALNQLAHQLPPSVQTCD</sequence>
<evidence type="ECO:0000313" key="2">
    <source>
        <dbReference type="Proteomes" id="UP000250235"/>
    </source>
</evidence>
<dbReference type="AlphaFoldDB" id="A0A2Z7DJS6"/>